<keyword evidence="3" id="KW-0812">Transmembrane</keyword>
<feature type="compositionally biased region" description="Acidic residues" evidence="2">
    <location>
        <begin position="166"/>
        <end position="175"/>
    </location>
</feature>
<dbReference type="InterPro" id="IPR039038">
    <property type="entry name" value="ASPH"/>
</dbReference>
<dbReference type="InterPro" id="IPR027443">
    <property type="entry name" value="IPNS-like_sf"/>
</dbReference>
<gene>
    <name evidence="5" type="ORF">PVAND_007009</name>
</gene>
<feature type="region of interest" description="Disordered" evidence="2">
    <location>
        <begin position="1"/>
        <end position="26"/>
    </location>
</feature>
<dbReference type="GO" id="GO:0062101">
    <property type="term" value="F:peptidyl-aspartic acid 3-dioxygenase activity"/>
    <property type="evidence" value="ECO:0007669"/>
    <property type="project" value="InterPro"/>
</dbReference>
<feature type="region of interest" description="Disordered" evidence="2">
    <location>
        <begin position="614"/>
        <end position="634"/>
    </location>
</feature>
<keyword evidence="3" id="KW-1133">Transmembrane helix</keyword>
<dbReference type="AlphaFoldDB" id="A0A9J6C528"/>
<dbReference type="InterPro" id="IPR007803">
    <property type="entry name" value="Asp/Arg/Pro-Hydrxlase"/>
</dbReference>
<name>A0A9J6C528_POLVA</name>
<evidence type="ECO:0000256" key="2">
    <source>
        <dbReference type="SAM" id="MobiDB-lite"/>
    </source>
</evidence>
<evidence type="ECO:0000256" key="3">
    <source>
        <dbReference type="SAM" id="Phobius"/>
    </source>
</evidence>
<evidence type="ECO:0000313" key="5">
    <source>
        <dbReference type="EMBL" id="KAG5677233.1"/>
    </source>
</evidence>
<dbReference type="SUPFAM" id="SSF51197">
    <property type="entry name" value="Clavaminate synthase-like"/>
    <property type="match status" value="1"/>
</dbReference>
<feature type="region of interest" description="Disordered" evidence="2">
    <location>
        <begin position="333"/>
        <end position="353"/>
    </location>
</feature>
<dbReference type="Gene3D" id="1.25.40.10">
    <property type="entry name" value="Tetratricopeptide repeat domain"/>
    <property type="match status" value="1"/>
</dbReference>
<dbReference type="Gene3D" id="2.60.120.330">
    <property type="entry name" value="B-lactam Antibiotic, Isopenicillin N Synthase, Chain"/>
    <property type="match status" value="1"/>
</dbReference>
<proteinExistence type="inferred from homology"/>
<feature type="transmembrane region" description="Helical" evidence="3">
    <location>
        <begin position="74"/>
        <end position="92"/>
    </location>
</feature>
<feature type="region of interest" description="Disordered" evidence="2">
    <location>
        <begin position="543"/>
        <end position="599"/>
    </location>
</feature>
<feature type="compositionally biased region" description="Acidic residues" evidence="2">
    <location>
        <begin position="198"/>
        <end position="237"/>
    </location>
</feature>
<dbReference type="OrthoDB" id="438431at2759"/>
<keyword evidence="6" id="KW-1185">Reference proteome</keyword>
<dbReference type="EMBL" id="JADBJN010000002">
    <property type="protein sequence ID" value="KAG5677233.1"/>
    <property type="molecule type" value="Genomic_DNA"/>
</dbReference>
<feature type="compositionally biased region" description="Basic residues" evidence="2">
    <location>
        <begin position="8"/>
        <end position="18"/>
    </location>
</feature>
<sequence>MSGDVQTRQRRKEKKKPKRDSVDQHSIFKRSSFEEEEISTVPGVDTSKFNEAEKKTVQMHIQESDHGAGICAKIIFFSLMAILLGLVTLIVLENRGGSDVDTPLSESRFSEYLTGWVDENREIDDHHVEPHFDIHDDDPDEETTHVYQKPVVPDDEPFPEERDNSNPDDDHEELNENLNNESENDEDDVISENQNEIDQQDEEQDEDNNENEVNDEPLRQEEEENNENEAADDDENEVPNMFDDSAPFDEEKSQVRIKREHLVKQVDELYDTYNEIAEMLGKNKAATNNNHILSQEFIKDDDDEDNLNSQEIFEKVIDNDAGEDLLLQKLAEESENAQQQQSQENDGEEKEEESSSLMVKLFVGLLLAIVAHQIIIKKISATNRIDSELNSNEDLLSKRRFTMLSESEEKLVIDENNGDNEEIIEVMMISRPTLVGENEEYSEEEFSEEIEEEEEEYSEDEIIEEFTTQIHTPQTFEDFQNMYRPQPERVEETKRKVTFNEPQPIVEKEVEAEMEEKIFKLPTTSAVKECAIDQKDTKEKLLLSSDEYEQTEHLDMEEELLEDEEIEEEEDPSGEDLLDEEEELDYDDSEEDLSEIDDTELLKRLEAKYGKIDNKQSADDEDDASWTKLPESGDSGAQSYMEEFLKQQALEENPEVKDLYEKAKSLDATAEREKSNKILLEAIEKYKELINVYGDKVNDTIFKEIAEKCIERMRFMGKLKQTVDIHYKLIHRFVENPSYRNQLAVTYLLGNRLSAAKLVLHETLSEWRNNGFALVHYGYVLKNLDQDYENAILYLREGIETNDPGTQDGRFYYNLGDALQRLGRQEEALEVYRKGASIGLFLSEYQRSLYNIDRLKSKPFWTKVETTYKDNLVEIQKYWQIIRDEGLKLLSNDGIFINEQENLKDTGDWKQFELFARGAATKYCHMAPITCKIINGFKAASSCKRGQVKFSVLHPNTHIHSHCGPTNCRIRAHLGLQVPEKTFIRVANETRSWKDGEWLIFDDSFEHEVWHNGTSIRLVLIVDMYHPDLTEDEKRSLSPI</sequence>
<evidence type="ECO:0000259" key="4">
    <source>
        <dbReference type="Pfam" id="PF05118"/>
    </source>
</evidence>
<protein>
    <recommendedName>
        <fullName evidence="4">Aspartyl/asparaginy/proline hydroxylase domain-containing protein</fullName>
    </recommendedName>
</protein>
<feature type="domain" description="Aspartyl/asparaginy/proline hydroxylase" evidence="4">
    <location>
        <begin position="877"/>
        <end position="1027"/>
    </location>
</feature>
<dbReference type="GO" id="GO:0005783">
    <property type="term" value="C:endoplasmic reticulum"/>
    <property type="evidence" value="ECO:0007669"/>
    <property type="project" value="TreeGrafter"/>
</dbReference>
<dbReference type="PANTHER" id="PTHR12366:SF29">
    <property type="entry name" value="ASPARTYL BETA-HYDROXYLASE, ISOFORM L"/>
    <property type="match status" value="1"/>
</dbReference>
<evidence type="ECO:0000256" key="1">
    <source>
        <dbReference type="ARBA" id="ARBA00007730"/>
    </source>
</evidence>
<dbReference type="PANTHER" id="PTHR12366">
    <property type="entry name" value="ASPARTYL/ASPARAGINYL BETA-HYDROXYLASE"/>
    <property type="match status" value="1"/>
</dbReference>
<organism evidence="5 6">
    <name type="scientific">Polypedilum vanderplanki</name>
    <name type="common">Sleeping chironomid midge</name>
    <dbReference type="NCBI Taxonomy" id="319348"/>
    <lineage>
        <taxon>Eukaryota</taxon>
        <taxon>Metazoa</taxon>
        <taxon>Ecdysozoa</taxon>
        <taxon>Arthropoda</taxon>
        <taxon>Hexapoda</taxon>
        <taxon>Insecta</taxon>
        <taxon>Pterygota</taxon>
        <taxon>Neoptera</taxon>
        <taxon>Endopterygota</taxon>
        <taxon>Diptera</taxon>
        <taxon>Nematocera</taxon>
        <taxon>Chironomoidea</taxon>
        <taxon>Chironomidae</taxon>
        <taxon>Chironominae</taxon>
        <taxon>Polypedilum</taxon>
        <taxon>Polypedilum</taxon>
    </lineage>
</organism>
<accession>A0A9J6C528</accession>
<feature type="region of interest" description="Disordered" evidence="2">
    <location>
        <begin position="150"/>
        <end position="253"/>
    </location>
</feature>
<dbReference type="Pfam" id="PF05118">
    <property type="entry name" value="Asp_Arg_Hydrox"/>
    <property type="match status" value="1"/>
</dbReference>
<reference evidence="5" key="1">
    <citation type="submission" date="2021-03" db="EMBL/GenBank/DDBJ databases">
        <title>Chromosome level genome of the anhydrobiotic midge Polypedilum vanderplanki.</title>
        <authorList>
            <person name="Yoshida Y."/>
            <person name="Kikawada T."/>
            <person name="Gusev O."/>
        </authorList>
    </citation>
    <scope>NUCLEOTIDE SEQUENCE</scope>
    <source>
        <strain evidence="5">NIAS01</strain>
        <tissue evidence="5">Whole body or cell culture</tissue>
    </source>
</reference>
<dbReference type="SUPFAM" id="SSF48452">
    <property type="entry name" value="TPR-like"/>
    <property type="match status" value="1"/>
</dbReference>
<dbReference type="InterPro" id="IPR011990">
    <property type="entry name" value="TPR-like_helical_dom_sf"/>
</dbReference>
<evidence type="ECO:0000313" key="6">
    <source>
        <dbReference type="Proteomes" id="UP001107558"/>
    </source>
</evidence>
<feature type="compositionally biased region" description="Acidic residues" evidence="2">
    <location>
        <begin position="555"/>
        <end position="599"/>
    </location>
</feature>
<keyword evidence="3" id="KW-0472">Membrane</keyword>
<dbReference type="Proteomes" id="UP001107558">
    <property type="component" value="Chromosome 2"/>
</dbReference>
<comment type="caution">
    <text evidence="5">The sequence shown here is derived from an EMBL/GenBank/DDBJ whole genome shotgun (WGS) entry which is preliminary data.</text>
</comment>
<comment type="similarity">
    <text evidence="1">Belongs to the aspartyl/asparaginyl beta-hydroxylase family.</text>
</comment>